<keyword evidence="3" id="KW-1185">Reference proteome</keyword>
<evidence type="ECO:0000313" key="3">
    <source>
        <dbReference type="Proteomes" id="UP000190286"/>
    </source>
</evidence>
<feature type="transmembrane region" description="Helical" evidence="1">
    <location>
        <begin position="15"/>
        <end position="34"/>
    </location>
</feature>
<reference evidence="2 3" key="1">
    <citation type="submission" date="2017-02" db="EMBL/GenBank/DDBJ databases">
        <authorList>
            <person name="Peterson S.W."/>
        </authorList>
    </citation>
    <scope>NUCLEOTIDE SEQUENCE [LARGE SCALE GENOMIC DNA]</scope>
    <source>
        <strain evidence="2 3">ATCC 27749</strain>
    </source>
</reference>
<dbReference type="OrthoDB" id="54824at541000"/>
<dbReference type="GeneID" id="93336870"/>
<gene>
    <name evidence="2" type="ORF">SAMN02745178_00375</name>
</gene>
<protein>
    <recommendedName>
        <fullName evidence="4">Dolichyl-phosphate-mannose-protein mannosyltransferase</fullName>
    </recommendedName>
</protein>
<feature type="transmembrane region" description="Helical" evidence="1">
    <location>
        <begin position="260"/>
        <end position="286"/>
    </location>
</feature>
<feature type="transmembrane region" description="Helical" evidence="1">
    <location>
        <begin position="182"/>
        <end position="199"/>
    </location>
</feature>
<keyword evidence="1" id="KW-0812">Transmembrane</keyword>
<dbReference type="STRING" id="745368.SAMN02745178_00375"/>
<feature type="transmembrane region" description="Helical" evidence="1">
    <location>
        <begin position="410"/>
        <end position="431"/>
    </location>
</feature>
<feature type="transmembrane region" description="Helical" evidence="1">
    <location>
        <begin position="348"/>
        <end position="367"/>
    </location>
</feature>
<feature type="transmembrane region" description="Helical" evidence="1">
    <location>
        <begin position="133"/>
        <end position="151"/>
    </location>
</feature>
<sequence length="442" mass="48544">MTKAKGIWQTLPAPLRGAATLLAVLALAALLTTVRHNASAYLTGVWDTGSQTLVYGRIHQMEQGQYAPGGFLGVYTDDWSDDTNRALFRDDTPTDAAAFHPYTHQSGLQGWLFGRVNRLLRHRLPDGLARETALYWLNSTLFYAAELLVALAVWEEFGPLAAAFGFASVLLAPWLQRGMKDLYWCLWTWLLPLLAALWLCHCTRVRGKTPRGCWPLVAAACMVRCMCGFEFITTFLILCEIPLCYAAAKAYFVRRDPHGALVWLGRTVGAGVSALGGVTAALALWFAQEWLCFGSAADAWQNMTRAVTDRVSLTDGAVRDVNVPQVLAQYFRESTEPLLQLGPVSVTAWQLLLFALLVGAVSVVVCLRRGTAAQLVPPCIVWGLGLAAPASWMMLSKAHAAIHTHLVPMLWHFAFVPISCMLLPVLAKLMIPGRKKDLVASH</sequence>
<organism evidence="2 3">
    <name type="scientific">Gemmiger formicilis</name>
    <dbReference type="NCBI Taxonomy" id="745368"/>
    <lineage>
        <taxon>Bacteria</taxon>
        <taxon>Bacillati</taxon>
        <taxon>Bacillota</taxon>
        <taxon>Clostridia</taxon>
        <taxon>Eubacteriales</taxon>
        <taxon>Gemmiger</taxon>
    </lineage>
</organism>
<feature type="transmembrane region" description="Helical" evidence="1">
    <location>
        <begin position="379"/>
        <end position="398"/>
    </location>
</feature>
<dbReference type="EMBL" id="FUYF01000002">
    <property type="protein sequence ID" value="SKA75197.1"/>
    <property type="molecule type" value="Genomic_DNA"/>
</dbReference>
<evidence type="ECO:0008006" key="4">
    <source>
        <dbReference type="Google" id="ProtNLM"/>
    </source>
</evidence>
<name>A0A1T4WDC7_9FIRM</name>
<dbReference type="AlphaFoldDB" id="A0A1T4WDC7"/>
<keyword evidence="1" id="KW-0472">Membrane</keyword>
<dbReference type="Proteomes" id="UP000190286">
    <property type="component" value="Unassembled WGS sequence"/>
</dbReference>
<keyword evidence="1" id="KW-1133">Transmembrane helix</keyword>
<accession>A0A1T4WDC7</accession>
<dbReference type="RefSeq" id="WP_078783397.1">
    <property type="nucleotide sequence ID" value="NZ_FUYF01000002.1"/>
</dbReference>
<feature type="transmembrane region" description="Helical" evidence="1">
    <location>
        <begin position="157"/>
        <end position="175"/>
    </location>
</feature>
<proteinExistence type="predicted"/>
<evidence type="ECO:0000256" key="1">
    <source>
        <dbReference type="SAM" id="Phobius"/>
    </source>
</evidence>
<evidence type="ECO:0000313" key="2">
    <source>
        <dbReference type="EMBL" id="SKA75197.1"/>
    </source>
</evidence>